<dbReference type="RefSeq" id="WP_286494457.1">
    <property type="nucleotide sequence ID" value="NZ_JACAGJ010000012.1"/>
</dbReference>
<accession>A0AAJ1QHM0</accession>
<gene>
    <name evidence="1" type="ORF">HX001_17170</name>
</gene>
<evidence type="ECO:0000313" key="1">
    <source>
        <dbReference type="EMBL" id="MDM1074219.1"/>
    </source>
</evidence>
<organism evidence="1 2">
    <name type="scientific">Empedobacter brevis</name>
    <dbReference type="NCBI Taxonomy" id="247"/>
    <lineage>
        <taxon>Bacteria</taxon>
        <taxon>Pseudomonadati</taxon>
        <taxon>Bacteroidota</taxon>
        <taxon>Flavobacteriia</taxon>
        <taxon>Flavobacteriales</taxon>
        <taxon>Weeksellaceae</taxon>
        <taxon>Empedobacter</taxon>
    </lineage>
</organism>
<name>A0AAJ1QHM0_9FLAO</name>
<sequence>MKGKKYIVTSDHFKGEVIYEYNLNGWLISFQNNAKDTVVGIAKFFYTNLPYTLDMMQQWLEKAKSFKVEEVPADISFDRFWEEYGKHGTKSVAKKKYEKLKPIEQLSALLHLPKERDKKKLDGTAMPYAETYINQKRWEE</sequence>
<evidence type="ECO:0000313" key="2">
    <source>
        <dbReference type="Proteomes" id="UP001170959"/>
    </source>
</evidence>
<reference evidence="1" key="2">
    <citation type="journal article" date="2022" name="Sci. Total Environ.">
        <title>Prevalence, transmission, and molecular epidemiology of tet(X)-positive bacteria among humans, animals, and environmental niches in China: An epidemiological, and genomic-based study.</title>
        <authorList>
            <person name="Dong N."/>
            <person name="Zeng Y."/>
            <person name="Cai C."/>
            <person name="Sun C."/>
            <person name="Lu J."/>
            <person name="Liu C."/>
            <person name="Zhou H."/>
            <person name="Sun Q."/>
            <person name="Shu L."/>
            <person name="Wang H."/>
            <person name="Wang Y."/>
            <person name="Wang S."/>
            <person name="Wu C."/>
            <person name="Chan E.W."/>
            <person name="Chen G."/>
            <person name="Shen Z."/>
            <person name="Chen S."/>
            <person name="Zhang R."/>
        </authorList>
    </citation>
    <scope>NUCLEOTIDE SEQUENCE</scope>
    <source>
        <strain evidence="1">R655-4</strain>
    </source>
</reference>
<comment type="caution">
    <text evidence="1">The sequence shown here is derived from an EMBL/GenBank/DDBJ whole genome shotgun (WGS) entry which is preliminary data.</text>
</comment>
<reference evidence="1" key="1">
    <citation type="submission" date="2020-06" db="EMBL/GenBank/DDBJ databases">
        <authorList>
            <person name="Dong N."/>
        </authorList>
    </citation>
    <scope>NUCLEOTIDE SEQUENCE</scope>
    <source>
        <strain evidence="1">R655-4</strain>
    </source>
</reference>
<proteinExistence type="predicted"/>
<dbReference type="EMBL" id="JACAGJ010000012">
    <property type="protein sequence ID" value="MDM1074219.1"/>
    <property type="molecule type" value="Genomic_DNA"/>
</dbReference>
<dbReference type="AlphaFoldDB" id="A0AAJ1QHM0"/>
<dbReference type="Proteomes" id="UP001170959">
    <property type="component" value="Unassembled WGS sequence"/>
</dbReference>
<protein>
    <submittedName>
        <fullName evidence="1">Uncharacterized protein</fullName>
    </submittedName>
</protein>